<dbReference type="InterPro" id="IPR014710">
    <property type="entry name" value="RmlC-like_jellyroll"/>
</dbReference>
<sequence>MIKIPEESFGARLRKLREAKGLSLEVLAHDTGYPADFLKGIEEGNTAPPVAVVLQLSRVLKIGLDQLQESKEASKRRRTSHKKRVASYAYAPLTTSGEEKHLRAYLVNIDPETEHKGVEYRHEGEEFIYVIQGGLTIQVGRNTSTLKKGECISFDSSLSHKLSNPTHEKAELLVVIYVP</sequence>
<evidence type="ECO:0000259" key="2">
    <source>
        <dbReference type="PROSITE" id="PS50943"/>
    </source>
</evidence>
<evidence type="ECO:0000256" key="1">
    <source>
        <dbReference type="ARBA" id="ARBA00023125"/>
    </source>
</evidence>
<proteinExistence type="predicted"/>
<organism evidence="3">
    <name type="scientific">hydrocarbon metagenome</name>
    <dbReference type="NCBI Taxonomy" id="938273"/>
    <lineage>
        <taxon>unclassified sequences</taxon>
        <taxon>metagenomes</taxon>
        <taxon>ecological metagenomes</taxon>
    </lineage>
</organism>
<dbReference type="PROSITE" id="PS50943">
    <property type="entry name" value="HTH_CROC1"/>
    <property type="match status" value="1"/>
</dbReference>
<dbReference type="SUPFAM" id="SSF51182">
    <property type="entry name" value="RmlC-like cupins"/>
    <property type="match status" value="1"/>
</dbReference>
<dbReference type="EMBL" id="LNQE01000961">
    <property type="protein sequence ID" value="KUG22508.1"/>
    <property type="molecule type" value="Genomic_DNA"/>
</dbReference>
<dbReference type="Pfam" id="PF13560">
    <property type="entry name" value="HTH_31"/>
    <property type="match status" value="1"/>
</dbReference>
<comment type="caution">
    <text evidence="3">The sequence shown here is derived from an EMBL/GenBank/DDBJ whole genome shotgun (WGS) entry which is preliminary data.</text>
</comment>
<accession>A0A0W8FNP9</accession>
<dbReference type="PANTHER" id="PTHR46797">
    <property type="entry name" value="HTH-TYPE TRANSCRIPTIONAL REGULATOR"/>
    <property type="match status" value="1"/>
</dbReference>
<dbReference type="InterPro" id="IPR010982">
    <property type="entry name" value="Lambda_DNA-bd_dom_sf"/>
</dbReference>
<dbReference type="CDD" id="cd02209">
    <property type="entry name" value="cupin_XRE_C"/>
    <property type="match status" value="1"/>
</dbReference>
<feature type="domain" description="HTH cro/C1-type" evidence="2">
    <location>
        <begin position="13"/>
        <end position="67"/>
    </location>
</feature>
<dbReference type="PANTHER" id="PTHR46797:SF1">
    <property type="entry name" value="METHYLPHOSPHONATE SYNTHASE"/>
    <property type="match status" value="1"/>
</dbReference>
<dbReference type="InterPro" id="IPR013096">
    <property type="entry name" value="Cupin_2"/>
</dbReference>
<protein>
    <submittedName>
        <fullName evidence="3">Transcriptional regulator</fullName>
    </submittedName>
</protein>
<dbReference type="InterPro" id="IPR011051">
    <property type="entry name" value="RmlC_Cupin_sf"/>
</dbReference>
<evidence type="ECO:0000313" key="3">
    <source>
        <dbReference type="EMBL" id="KUG22508.1"/>
    </source>
</evidence>
<name>A0A0W8FNP9_9ZZZZ</name>
<dbReference type="GO" id="GO:0005829">
    <property type="term" value="C:cytosol"/>
    <property type="evidence" value="ECO:0007669"/>
    <property type="project" value="TreeGrafter"/>
</dbReference>
<dbReference type="InterPro" id="IPR050807">
    <property type="entry name" value="TransReg_Diox_bact_type"/>
</dbReference>
<gene>
    <name evidence="3" type="ORF">ASZ90_007712</name>
</gene>
<dbReference type="Pfam" id="PF07883">
    <property type="entry name" value="Cupin_2"/>
    <property type="match status" value="1"/>
</dbReference>
<dbReference type="SMART" id="SM00530">
    <property type="entry name" value="HTH_XRE"/>
    <property type="match status" value="1"/>
</dbReference>
<dbReference type="AlphaFoldDB" id="A0A0W8FNP9"/>
<dbReference type="Gene3D" id="1.10.260.40">
    <property type="entry name" value="lambda repressor-like DNA-binding domains"/>
    <property type="match status" value="1"/>
</dbReference>
<dbReference type="GO" id="GO:0003677">
    <property type="term" value="F:DNA binding"/>
    <property type="evidence" value="ECO:0007669"/>
    <property type="project" value="UniProtKB-KW"/>
</dbReference>
<dbReference type="CDD" id="cd00093">
    <property type="entry name" value="HTH_XRE"/>
    <property type="match status" value="1"/>
</dbReference>
<dbReference type="SUPFAM" id="SSF47413">
    <property type="entry name" value="lambda repressor-like DNA-binding domains"/>
    <property type="match status" value="1"/>
</dbReference>
<keyword evidence="1" id="KW-0238">DNA-binding</keyword>
<dbReference type="GO" id="GO:0003700">
    <property type="term" value="F:DNA-binding transcription factor activity"/>
    <property type="evidence" value="ECO:0007669"/>
    <property type="project" value="TreeGrafter"/>
</dbReference>
<reference evidence="3" key="1">
    <citation type="journal article" date="2015" name="Proc. Natl. Acad. Sci. U.S.A.">
        <title>Networks of energetic and metabolic interactions define dynamics in microbial communities.</title>
        <authorList>
            <person name="Embree M."/>
            <person name="Liu J.K."/>
            <person name="Al-Bassam M.M."/>
            <person name="Zengler K."/>
        </authorList>
    </citation>
    <scope>NUCLEOTIDE SEQUENCE</scope>
</reference>
<dbReference type="InterPro" id="IPR001387">
    <property type="entry name" value="Cro/C1-type_HTH"/>
</dbReference>
<dbReference type="Gene3D" id="2.60.120.10">
    <property type="entry name" value="Jelly Rolls"/>
    <property type="match status" value="1"/>
</dbReference>